<dbReference type="EMBL" id="CP097505">
    <property type="protein sequence ID" value="URD94245.1"/>
    <property type="molecule type" value="Genomic_DNA"/>
</dbReference>
<evidence type="ECO:0000313" key="1">
    <source>
        <dbReference type="EMBL" id="URD94245.1"/>
    </source>
</evidence>
<evidence type="ECO:0000313" key="2">
    <source>
        <dbReference type="Proteomes" id="UP001055439"/>
    </source>
</evidence>
<dbReference type="AlphaFoldDB" id="A0A9E7JUM6"/>
<sequence length="143" mass="16403">MALWERISLCLIHYRMLSHGFTLWLLRKTRDGATGWVKAKEMSLAEMGLKNKCFVGSAMLCEVAKTVLLVFTINNKAYSYSLKYGELRIPGLCYPRLFPYSKTLRPCGEQEELLGRRLHFPSFFASAKIYECEDNTMTTDASL</sequence>
<keyword evidence="2" id="KW-1185">Reference proteome</keyword>
<gene>
    <name evidence="1" type="ORF">MUK42_33188</name>
</gene>
<dbReference type="Proteomes" id="UP001055439">
    <property type="component" value="Chromosome 3"/>
</dbReference>
<organism evidence="1 2">
    <name type="scientific">Musa troglodytarum</name>
    <name type="common">fe'i banana</name>
    <dbReference type="NCBI Taxonomy" id="320322"/>
    <lineage>
        <taxon>Eukaryota</taxon>
        <taxon>Viridiplantae</taxon>
        <taxon>Streptophyta</taxon>
        <taxon>Embryophyta</taxon>
        <taxon>Tracheophyta</taxon>
        <taxon>Spermatophyta</taxon>
        <taxon>Magnoliopsida</taxon>
        <taxon>Liliopsida</taxon>
        <taxon>Zingiberales</taxon>
        <taxon>Musaceae</taxon>
        <taxon>Musa</taxon>
    </lineage>
</organism>
<reference evidence="1" key="1">
    <citation type="submission" date="2022-05" db="EMBL/GenBank/DDBJ databases">
        <title>The Musa troglodytarum L. genome provides insights into the mechanism of non-climacteric behaviour and enrichment of carotenoids.</title>
        <authorList>
            <person name="Wang J."/>
        </authorList>
    </citation>
    <scope>NUCLEOTIDE SEQUENCE</scope>
    <source>
        <tissue evidence="1">Leaf</tissue>
    </source>
</reference>
<name>A0A9E7JUM6_9LILI</name>
<protein>
    <submittedName>
        <fullName evidence="1">Uncharacterized protein</fullName>
    </submittedName>
</protein>
<accession>A0A9E7JUM6</accession>
<proteinExistence type="predicted"/>
<dbReference type="OrthoDB" id="1433187at2759"/>